<dbReference type="EMBL" id="JARKIB010000176">
    <property type="protein sequence ID" value="KAJ7727941.1"/>
    <property type="molecule type" value="Genomic_DNA"/>
</dbReference>
<feature type="region of interest" description="Disordered" evidence="1">
    <location>
        <begin position="295"/>
        <end position="327"/>
    </location>
</feature>
<sequence length="327" mass="36570">MSLHLTQFAEGVWTCTVGPAEVDDESDEEELAQEDTDWKTITTLYALWTSIQDRHDLPSSPVQAAVYFSDVLELQLVDFDIEQARDVARRISMVDVDYGMASREWRLPATAVSVAILCTCNDPGAALMCLRIACDIIQLKNGEPTVTRSPLETDILWLMLTNQVDKIYSKHPSLRYQPWIDEGDVARYRQIWQAHREPPQEVVINETRSGLETPPSTQVQVAVHAPVEEFEERPDIVMTAPSWGLPTPPATQLPAATATVPLLPPRRRVATLKRQNAMIPPDYMSVREDFETMSVDDATPVAGSSGRPLSPPGSQERIVKKRNLGQK</sequence>
<evidence type="ECO:0000313" key="3">
    <source>
        <dbReference type="Proteomes" id="UP001215598"/>
    </source>
</evidence>
<organism evidence="2 3">
    <name type="scientific">Mycena metata</name>
    <dbReference type="NCBI Taxonomy" id="1033252"/>
    <lineage>
        <taxon>Eukaryota</taxon>
        <taxon>Fungi</taxon>
        <taxon>Dikarya</taxon>
        <taxon>Basidiomycota</taxon>
        <taxon>Agaricomycotina</taxon>
        <taxon>Agaricomycetes</taxon>
        <taxon>Agaricomycetidae</taxon>
        <taxon>Agaricales</taxon>
        <taxon>Marasmiineae</taxon>
        <taxon>Mycenaceae</taxon>
        <taxon>Mycena</taxon>
    </lineage>
</organism>
<evidence type="ECO:0000313" key="2">
    <source>
        <dbReference type="EMBL" id="KAJ7727941.1"/>
    </source>
</evidence>
<name>A0AAD7MQA8_9AGAR</name>
<evidence type="ECO:0000256" key="1">
    <source>
        <dbReference type="SAM" id="MobiDB-lite"/>
    </source>
</evidence>
<dbReference type="Proteomes" id="UP001215598">
    <property type="component" value="Unassembled WGS sequence"/>
</dbReference>
<comment type="caution">
    <text evidence="2">The sequence shown here is derived from an EMBL/GenBank/DDBJ whole genome shotgun (WGS) entry which is preliminary data.</text>
</comment>
<dbReference type="AlphaFoldDB" id="A0AAD7MQA8"/>
<accession>A0AAD7MQA8</accession>
<gene>
    <name evidence="2" type="ORF">B0H16DRAFT_1589809</name>
</gene>
<reference evidence="2" key="1">
    <citation type="submission" date="2023-03" db="EMBL/GenBank/DDBJ databases">
        <title>Massive genome expansion in bonnet fungi (Mycena s.s.) driven by repeated elements and novel gene families across ecological guilds.</title>
        <authorList>
            <consortium name="Lawrence Berkeley National Laboratory"/>
            <person name="Harder C.B."/>
            <person name="Miyauchi S."/>
            <person name="Viragh M."/>
            <person name="Kuo A."/>
            <person name="Thoen E."/>
            <person name="Andreopoulos B."/>
            <person name="Lu D."/>
            <person name="Skrede I."/>
            <person name="Drula E."/>
            <person name="Henrissat B."/>
            <person name="Morin E."/>
            <person name="Kohler A."/>
            <person name="Barry K."/>
            <person name="LaButti K."/>
            <person name="Morin E."/>
            <person name="Salamov A."/>
            <person name="Lipzen A."/>
            <person name="Mereny Z."/>
            <person name="Hegedus B."/>
            <person name="Baldrian P."/>
            <person name="Stursova M."/>
            <person name="Weitz H."/>
            <person name="Taylor A."/>
            <person name="Grigoriev I.V."/>
            <person name="Nagy L.G."/>
            <person name="Martin F."/>
            <person name="Kauserud H."/>
        </authorList>
    </citation>
    <scope>NUCLEOTIDE SEQUENCE</scope>
    <source>
        <strain evidence="2">CBHHK182m</strain>
    </source>
</reference>
<proteinExistence type="predicted"/>
<feature type="compositionally biased region" description="Low complexity" evidence="1">
    <location>
        <begin position="303"/>
        <end position="314"/>
    </location>
</feature>
<keyword evidence="3" id="KW-1185">Reference proteome</keyword>
<protein>
    <submittedName>
        <fullName evidence="2">Uncharacterized protein</fullName>
    </submittedName>
</protein>